<dbReference type="InterPro" id="IPR012337">
    <property type="entry name" value="RNaseH-like_sf"/>
</dbReference>
<dbReference type="InterPro" id="IPR001584">
    <property type="entry name" value="Integrase_cat-core"/>
</dbReference>
<sequence length="168" mass="19039">MDFVGPTSKLSKGNQYVIVLTDMFSKFFITKAVRDCSSTTAAQFLLEEVILKYGTPKELVTNGSYLTSALFESLLKLVGSCHIRVTPYHPQANRQCERYNATFLPKVLTLANSTKTNWDEMLLLTTFNYNNTQRAITKFTSFELMYSRNCRLLVDPVGETGELPDPQQ</sequence>
<proteinExistence type="predicted"/>
<accession>A0A814X858</accession>
<dbReference type="PANTHER" id="PTHR37984:SF15">
    <property type="entry name" value="INTEGRASE CATALYTIC DOMAIN-CONTAINING PROTEIN"/>
    <property type="match status" value="1"/>
</dbReference>
<comment type="caution">
    <text evidence="2">The sequence shown here is derived from an EMBL/GenBank/DDBJ whole genome shotgun (WGS) entry which is preliminary data.</text>
</comment>
<dbReference type="SUPFAM" id="SSF53098">
    <property type="entry name" value="Ribonuclease H-like"/>
    <property type="match status" value="1"/>
</dbReference>
<dbReference type="Proteomes" id="UP000681722">
    <property type="component" value="Unassembled WGS sequence"/>
</dbReference>
<organism evidence="2 4">
    <name type="scientific">Didymodactylos carnosus</name>
    <dbReference type="NCBI Taxonomy" id="1234261"/>
    <lineage>
        <taxon>Eukaryota</taxon>
        <taxon>Metazoa</taxon>
        <taxon>Spiralia</taxon>
        <taxon>Gnathifera</taxon>
        <taxon>Rotifera</taxon>
        <taxon>Eurotatoria</taxon>
        <taxon>Bdelloidea</taxon>
        <taxon>Philodinida</taxon>
        <taxon>Philodinidae</taxon>
        <taxon>Didymodactylos</taxon>
    </lineage>
</organism>
<dbReference type="Gene3D" id="3.30.420.10">
    <property type="entry name" value="Ribonuclease H-like superfamily/Ribonuclease H"/>
    <property type="match status" value="1"/>
</dbReference>
<protein>
    <recommendedName>
        <fullName evidence="1">Integrase catalytic domain-containing protein</fullName>
    </recommendedName>
</protein>
<feature type="domain" description="Integrase catalytic" evidence="1">
    <location>
        <begin position="1"/>
        <end position="149"/>
    </location>
</feature>
<evidence type="ECO:0000313" key="3">
    <source>
        <dbReference type="EMBL" id="CAF3975386.1"/>
    </source>
</evidence>
<dbReference type="Proteomes" id="UP000663829">
    <property type="component" value="Unassembled WGS sequence"/>
</dbReference>
<dbReference type="InterPro" id="IPR036397">
    <property type="entry name" value="RNaseH_sf"/>
</dbReference>
<evidence type="ECO:0000313" key="2">
    <source>
        <dbReference type="EMBL" id="CAF1211413.1"/>
    </source>
</evidence>
<dbReference type="GO" id="GO:0015074">
    <property type="term" value="P:DNA integration"/>
    <property type="evidence" value="ECO:0007669"/>
    <property type="project" value="InterPro"/>
</dbReference>
<gene>
    <name evidence="2" type="ORF">GPM918_LOCUS24229</name>
    <name evidence="3" type="ORF">SRO942_LOCUS24228</name>
</gene>
<evidence type="ECO:0000313" key="4">
    <source>
        <dbReference type="Proteomes" id="UP000663829"/>
    </source>
</evidence>
<dbReference type="PANTHER" id="PTHR37984">
    <property type="entry name" value="PROTEIN CBG26694"/>
    <property type="match status" value="1"/>
</dbReference>
<evidence type="ECO:0000259" key="1">
    <source>
        <dbReference type="PROSITE" id="PS50994"/>
    </source>
</evidence>
<reference evidence="2" key="1">
    <citation type="submission" date="2021-02" db="EMBL/GenBank/DDBJ databases">
        <authorList>
            <person name="Nowell W R."/>
        </authorList>
    </citation>
    <scope>NUCLEOTIDE SEQUENCE</scope>
</reference>
<dbReference type="EMBL" id="CAJOBC010008956">
    <property type="protein sequence ID" value="CAF3975386.1"/>
    <property type="molecule type" value="Genomic_DNA"/>
</dbReference>
<dbReference type="InterPro" id="IPR050951">
    <property type="entry name" value="Retrovirus_Pol_polyprotein"/>
</dbReference>
<keyword evidence="4" id="KW-1185">Reference proteome</keyword>
<name>A0A814X858_9BILA</name>
<dbReference type="OrthoDB" id="441285at2759"/>
<dbReference type="GO" id="GO:0003676">
    <property type="term" value="F:nucleic acid binding"/>
    <property type="evidence" value="ECO:0007669"/>
    <property type="project" value="InterPro"/>
</dbReference>
<dbReference type="PROSITE" id="PS50994">
    <property type="entry name" value="INTEGRASE"/>
    <property type="match status" value="1"/>
</dbReference>
<dbReference type="EMBL" id="CAJNOQ010008955">
    <property type="protein sequence ID" value="CAF1211413.1"/>
    <property type="molecule type" value="Genomic_DNA"/>
</dbReference>
<dbReference type="AlphaFoldDB" id="A0A814X858"/>